<evidence type="ECO:0000256" key="1">
    <source>
        <dbReference type="SAM" id="MobiDB-lite"/>
    </source>
</evidence>
<protein>
    <submittedName>
        <fullName evidence="3">CsbD family protein</fullName>
    </submittedName>
</protein>
<evidence type="ECO:0000259" key="2">
    <source>
        <dbReference type="Pfam" id="PF05532"/>
    </source>
</evidence>
<dbReference type="InterPro" id="IPR008462">
    <property type="entry name" value="CsbD"/>
</dbReference>
<feature type="compositionally biased region" description="Basic and acidic residues" evidence="1">
    <location>
        <begin position="26"/>
        <end position="36"/>
    </location>
</feature>
<feature type="compositionally biased region" description="Basic and acidic residues" evidence="1">
    <location>
        <begin position="1"/>
        <end position="16"/>
    </location>
</feature>
<name>A0ABS6ULL2_9PSEU</name>
<dbReference type="EMBL" id="JADQDK010000001">
    <property type="protein sequence ID" value="MBW0133147.1"/>
    <property type="molecule type" value="Genomic_DNA"/>
</dbReference>
<dbReference type="RefSeq" id="WP_218603307.1">
    <property type="nucleotide sequence ID" value="NZ_JADQDJ010000119.1"/>
</dbReference>
<accession>A0ABS6ULL2</accession>
<feature type="region of interest" description="Disordered" evidence="1">
    <location>
        <begin position="1"/>
        <end position="58"/>
    </location>
</feature>
<organism evidence="3 4">
    <name type="scientific">Pseudonocardia abyssalis</name>
    <dbReference type="NCBI Taxonomy" id="2792008"/>
    <lineage>
        <taxon>Bacteria</taxon>
        <taxon>Bacillati</taxon>
        <taxon>Actinomycetota</taxon>
        <taxon>Actinomycetes</taxon>
        <taxon>Pseudonocardiales</taxon>
        <taxon>Pseudonocardiaceae</taxon>
        <taxon>Pseudonocardia</taxon>
    </lineage>
</organism>
<reference evidence="3 4" key="1">
    <citation type="submission" date="2020-11" db="EMBL/GenBank/DDBJ databases">
        <title>Pseudonocardia abyssalis sp. nov. and Pseudonocardia oceani sp. nov., description and phylogenomic analysis of two novel actinomycetes isolated from the deep Southern Ocean.</title>
        <authorList>
            <person name="Parra J."/>
        </authorList>
    </citation>
    <scope>NUCLEOTIDE SEQUENCE [LARGE SCALE GENOMIC DNA]</scope>
    <source>
        <strain evidence="3 4">KRD-168</strain>
    </source>
</reference>
<evidence type="ECO:0000313" key="3">
    <source>
        <dbReference type="EMBL" id="MBW0133147.1"/>
    </source>
</evidence>
<gene>
    <name evidence="3" type="ORF">I4I81_02595</name>
</gene>
<dbReference type="Proteomes" id="UP000694287">
    <property type="component" value="Unassembled WGS sequence"/>
</dbReference>
<feature type="domain" description="CsbD-like" evidence="2">
    <location>
        <begin position="5"/>
        <end position="57"/>
    </location>
</feature>
<proteinExistence type="predicted"/>
<keyword evidence="4" id="KW-1185">Reference proteome</keyword>
<feature type="compositionally biased region" description="Basic and acidic residues" evidence="1">
    <location>
        <begin position="47"/>
        <end position="58"/>
    </location>
</feature>
<dbReference type="Pfam" id="PF05532">
    <property type="entry name" value="CsbD"/>
    <property type="match status" value="1"/>
</dbReference>
<evidence type="ECO:0000313" key="4">
    <source>
        <dbReference type="Proteomes" id="UP000694287"/>
    </source>
</evidence>
<sequence length="58" mass="6209">MSFVDKAKNKVEETLGKGKVAAGEATDDKDLKRDGQADQGKANVKQAGEHVKDAVRKP</sequence>
<comment type="caution">
    <text evidence="3">The sequence shown here is derived from an EMBL/GenBank/DDBJ whole genome shotgun (WGS) entry which is preliminary data.</text>
</comment>